<feature type="domain" description="Tyr recombinase" evidence="4">
    <location>
        <begin position="174"/>
        <end position="375"/>
    </location>
</feature>
<dbReference type="InterPro" id="IPR002104">
    <property type="entry name" value="Integrase_catalytic"/>
</dbReference>
<dbReference type="PANTHER" id="PTHR30349">
    <property type="entry name" value="PHAGE INTEGRASE-RELATED"/>
    <property type="match status" value="1"/>
</dbReference>
<name>A0A1U9NPW9_9BACT</name>
<dbReference type="GO" id="GO:0006310">
    <property type="term" value="P:DNA recombination"/>
    <property type="evidence" value="ECO:0007669"/>
    <property type="project" value="UniProtKB-KW"/>
</dbReference>
<dbReference type="Proteomes" id="UP000189674">
    <property type="component" value="Chromosome"/>
</dbReference>
<dbReference type="RefSeq" id="WP_146663615.1">
    <property type="nucleotide sequence ID" value="NZ_CP019791.1"/>
</dbReference>
<protein>
    <submittedName>
        <fullName evidence="5">Site-specific tyrosine recombinase XerC</fullName>
    </submittedName>
</protein>
<keyword evidence="2" id="KW-0238">DNA-binding</keyword>
<keyword evidence="6" id="KW-1185">Reference proteome</keyword>
<dbReference type="SUPFAM" id="SSF56349">
    <property type="entry name" value="DNA breaking-rejoining enzymes"/>
    <property type="match status" value="1"/>
</dbReference>
<evidence type="ECO:0000313" key="5">
    <source>
        <dbReference type="EMBL" id="AQT69982.1"/>
    </source>
</evidence>
<dbReference type="Gene3D" id="1.10.443.10">
    <property type="entry name" value="Intergrase catalytic core"/>
    <property type="match status" value="1"/>
</dbReference>
<evidence type="ECO:0000256" key="2">
    <source>
        <dbReference type="ARBA" id="ARBA00023125"/>
    </source>
</evidence>
<evidence type="ECO:0000256" key="3">
    <source>
        <dbReference type="ARBA" id="ARBA00023172"/>
    </source>
</evidence>
<evidence type="ECO:0000313" key="6">
    <source>
        <dbReference type="Proteomes" id="UP000189674"/>
    </source>
</evidence>
<dbReference type="EMBL" id="CP019791">
    <property type="protein sequence ID" value="AQT69982.1"/>
    <property type="molecule type" value="Genomic_DNA"/>
</dbReference>
<dbReference type="KEGG" id="alus:STSP2_03182"/>
<dbReference type="AlphaFoldDB" id="A0A1U9NPW9"/>
<dbReference type="Gene3D" id="1.10.150.130">
    <property type="match status" value="1"/>
</dbReference>
<dbReference type="GO" id="GO:0003677">
    <property type="term" value="F:DNA binding"/>
    <property type="evidence" value="ECO:0007669"/>
    <property type="project" value="UniProtKB-KW"/>
</dbReference>
<dbReference type="InterPro" id="IPR013762">
    <property type="entry name" value="Integrase-like_cat_sf"/>
</dbReference>
<dbReference type="PANTHER" id="PTHR30349:SF41">
    <property type="entry name" value="INTEGRASE_RECOMBINASE PROTEIN MJ0367-RELATED"/>
    <property type="match status" value="1"/>
</dbReference>
<reference evidence="6" key="1">
    <citation type="submission" date="2017-02" db="EMBL/GenBank/DDBJ databases">
        <title>Comparative genomics and description of representatives of a novel lineage of planctomycetes thriving in anoxic sediments.</title>
        <authorList>
            <person name="Spring S."/>
            <person name="Bunk B."/>
            <person name="Sproer C."/>
        </authorList>
    </citation>
    <scope>NUCLEOTIDE SEQUENCE [LARGE SCALE GENOMIC DNA]</scope>
    <source>
        <strain evidence="6">ST-NAGAB-D1</strain>
    </source>
</reference>
<dbReference type="OrthoDB" id="255290at2"/>
<evidence type="ECO:0000256" key="1">
    <source>
        <dbReference type="ARBA" id="ARBA00008857"/>
    </source>
</evidence>
<sequence precursor="true">MSKKRLVKLRFRKTKSRRGTGGAFFLDFNNPKTGKRVRISLGHGSYERAKRQQLRKEVELGSFDAGGCEGGRQRLSDIMIVYLQANKSMAAMTRDKTIRAFDYLIEVVGDIMLEKFDYSHAEAFQNFFVAKGFAPPTVNSYCKSISPVFSWAIRHQWIFVNPFVSVSGLREAKGFVRVYEPAEFAALWRVVDSDLWRARILAAKTAGLRRAEVLNLCRGDIDERSGVIRVQPKAKTSTTWRWRIKDHDAREVPLVPELAALLKKLGNALDDDQPYLMISGHVYHNKLDARMRGRLSDVARLCPDWQFSAEFSQLCKSAKISNATFHDLRRTVITEWLESGLQPHEVMQLAGHSSIETTMKYYTATRKTLLEKANKASSFALAGVA</sequence>
<dbReference type="InterPro" id="IPR050090">
    <property type="entry name" value="Tyrosine_recombinase_XerCD"/>
</dbReference>
<dbReference type="Pfam" id="PF00589">
    <property type="entry name" value="Phage_integrase"/>
    <property type="match status" value="1"/>
</dbReference>
<dbReference type="CDD" id="cd00397">
    <property type="entry name" value="DNA_BRE_C"/>
    <property type="match status" value="1"/>
</dbReference>
<dbReference type="InterPro" id="IPR010998">
    <property type="entry name" value="Integrase_recombinase_N"/>
</dbReference>
<dbReference type="STRING" id="1936003.STSP2_03182"/>
<dbReference type="GO" id="GO:0015074">
    <property type="term" value="P:DNA integration"/>
    <property type="evidence" value="ECO:0007669"/>
    <property type="project" value="InterPro"/>
</dbReference>
<comment type="similarity">
    <text evidence="1">Belongs to the 'phage' integrase family.</text>
</comment>
<dbReference type="InterPro" id="IPR011010">
    <property type="entry name" value="DNA_brk_join_enz"/>
</dbReference>
<accession>A0A1U9NPW9</accession>
<dbReference type="PROSITE" id="PS51898">
    <property type="entry name" value="TYR_RECOMBINASE"/>
    <property type="match status" value="1"/>
</dbReference>
<organism evidence="5 6">
    <name type="scientific">Anaerohalosphaera lusitana</name>
    <dbReference type="NCBI Taxonomy" id="1936003"/>
    <lineage>
        <taxon>Bacteria</taxon>
        <taxon>Pseudomonadati</taxon>
        <taxon>Planctomycetota</taxon>
        <taxon>Phycisphaerae</taxon>
        <taxon>Sedimentisphaerales</taxon>
        <taxon>Anaerohalosphaeraceae</taxon>
        <taxon>Anaerohalosphaera</taxon>
    </lineage>
</organism>
<evidence type="ECO:0000259" key="4">
    <source>
        <dbReference type="PROSITE" id="PS51898"/>
    </source>
</evidence>
<gene>
    <name evidence="5" type="ORF">STSP2_03182</name>
</gene>
<keyword evidence="3" id="KW-0233">DNA recombination</keyword>
<proteinExistence type="inferred from homology"/>